<dbReference type="PIRSF" id="PIRSF000350">
    <property type="entry name" value="Mercury_reductase_MerA"/>
    <property type="match status" value="1"/>
</dbReference>
<feature type="domain" description="FAD/NAD(P)-binding" evidence="15">
    <location>
        <begin position="5"/>
        <end position="326"/>
    </location>
</feature>
<evidence type="ECO:0000256" key="11">
    <source>
        <dbReference type="ARBA" id="ARBA00023284"/>
    </source>
</evidence>
<evidence type="ECO:0000256" key="10">
    <source>
        <dbReference type="ARBA" id="ARBA00023157"/>
    </source>
</evidence>
<dbReference type="InterPro" id="IPR016156">
    <property type="entry name" value="FAD/NAD-linked_Rdtase_dimer_sf"/>
</dbReference>
<dbReference type="EC" id="1.8.1.4" evidence="3 13"/>
<dbReference type="RefSeq" id="WP_379509823.1">
    <property type="nucleotide sequence ID" value="NZ_JBHRTQ010000007.1"/>
</dbReference>
<proteinExistence type="inferred from homology"/>
<dbReference type="PANTHER" id="PTHR22912:SF217">
    <property type="entry name" value="DIHYDROLIPOYL DEHYDROGENASE"/>
    <property type="match status" value="1"/>
</dbReference>
<dbReference type="PRINTS" id="PR00368">
    <property type="entry name" value="FADPNR"/>
</dbReference>
<evidence type="ECO:0000256" key="3">
    <source>
        <dbReference type="ARBA" id="ARBA00012608"/>
    </source>
</evidence>
<evidence type="ECO:0000256" key="4">
    <source>
        <dbReference type="ARBA" id="ARBA00016961"/>
    </source>
</evidence>
<comment type="subcellular location">
    <subcellularLocation>
        <location evidence="1">Cytoplasm</location>
    </subcellularLocation>
</comment>
<dbReference type="SUPFAM" id="SSF55424">
    <property type="entry name" value="FAD/NAD-linked reductases, dimerisation (C-terminal) domain"/>
    <property type="match status" value="1"/>
</dbReference>
<dbReference type="Pfam" id="PF07992">
    <property type="entry name" value="Pyr_redox_2"/>
    <property type="match status" value="1"/>
</dbReference>
<keyword evidence="10" id="KW-1015">Disulfide bond</keyword>
<keyword evidence="8 13" id="KW-0560">Oxidoreductase</keyword>
<evidence type="ECO:0000256" key="7">
    <source>
        <dbReference type="ARBA" id="ARBA00022827"/>
    </source>
</evidence>
<evidence type="ECO:0000256" key="1">
    <source>
        <dbReference type="ARBA" id="ARBA00004496"/>
    </source>
</evidence>
<keyword evidence="17" id="KW-1185">Reference proteome</keyword>
<comment type="cofactor">
    <cofactor evidence="13">
        <name>FAD</name>
        <dbReference type="ChEBI" id="CHEBI:57692"/>
    </cofactor>
    <text evidence="13">Binds 1 FAD per subunit.</text>
</comment>
<protein>
    <recommendedName>
        <fullName evidence="4 13">Dihydrolipoyl dehydrogenase</fullName>
        <ecNumber evidence="3 13">1.8.1.4</ecNumber>
    </recommendedName>
</protein>
<comment type="similarity">
    <text evidence="2 13">Belongs to the class-I pyridine nucleotide-disulfide oxidoreductase family.</text>
</comment>
<dbReference type="InterPro" id="IPR006258">
    <property type="entry name" value="Lipoamide_DH"/>
</dbReference>
<dbReference type="NCBIfam" id="TIGR01350">
    <property type="entry name" value="lipoamide_DH"/>
    <property type="match status" value="1"/>
</dbReference>
<evidence type="ECO:0000256" key="12">
    <source>
        <dbReference type="ARBA" id="ARBA00049187"/>
    </source>
</evidence>
<dbReference type="InterPro" id="IPR050151">
    <property type="entry name" value="Class-I_Pyr_Nuc-Dis_Oxidored"/>
</dbReference>
<dbReference type="PROSITE" id="PS00076">
    <property type="entry name" value="PYRIDINE_REDOX_1"/>
    <property type="match status" value="1"/>
</dbReference>
<dbReference type="Pfam" id="PF02852">
    <property type="entry name" value="Pyr_redox_dim"/>
    <property type="match status" value="1"/>
</dbReference>
<evidence type="ECO:0000256" key="8">
    <source>
        <dbReference type="ARBA" id="ARBA00023002"/>
    </source>
</evidence>
<keyword evidence="7 13" id="KW-0274">FAD</keyword>
<dbReference type="InterPro" id="IPR012999">
    <property type="entry name" value="Pyr_OxRdtase_I_AS"/>
</dbReference>
<dbReference type="GO" id="GO:0004148">
    <property type="term" value="F:dihydrolipoyl dehydrogenase (NADH) activity"/>
    <property type="evidence" value="ECO:0007669"/>
    <property type="project" value="UniProtKB-EC"/>
</dbReference>
<dbReference type="PANTHER" id="PTHR22912">
    <property type="entry name" value="DISULFIDE OXIDOREDUCTASE"/>
    <property type="match status" value="1"/>
</dbReference>
<name>A0ABV7IP56_9SPHN</name>
<evidence type="ECO:0000313" key="16">
    <source>
        <dbReference type="EMBL" id="MFC3174468.1"/>
    </source>
</evidence>
<comment type="miscellaneous">
    <text evidence="13">The active site is a redox-active disulfide bond.</text>
</comment>
<evidence type="ECO:0000259" key="15">
    <source>
        <dbReference type="Pfam" id="PF07992"/>
    </source>
</evidence>
<comment type="caution">
    <text evidence="16">The sequence shown here is derived from an EMBL/GenBank/DDBJ whole genome shotgun (WGS) entry which is preliminary data.</text>
</comment>
<evidence type="ECO:0000256" key="2">
    <source>
        <dbReference type="ARBA" id="ARBA00007532"/>
    </source>
</evidence>
<dbReference type="Gene3D" id="3.50.50.60">
    <property type="entry name" value="FAD/NAD(P)-binding domain"/>
    <property type="match status" value="2"/>
</dbReference>
<keyword evidence="6 13" id="KW-0285">Flavoprotein</keyword>
<dbReference type="PRINTS" id="PR00411">
    <property type="entry name" value="PNDRDTASEI"/>
</dbReference>
<evidence type="ECO:0000256" key="5">
    <source>
        <dbReference type="ARBA" id="ARBA00022490"/>
    </source>
</evidence>
<dbReference type="SUPFAM" id="SSF51905">
    <property type="entry name" value="FAD/NAD(P)-binding domain"/>
    <property type="match status" value="1"/>
</dbReference>
<dbReference type="InterPro" id="IPR036188">
    <property type="entry name" value="FAD/NAD-bd_sf"/>
</dbReference>
<evidence type="ECO:0000256" key="13">
    <source>
        <dbReference type="RuleBase" id="RU003692"/>
    </source>
</evidence>
<dbReference type="InterPro" id="IPR004099">
    <property type="entry name" value="Pyr_nucl-diS_OxRdtase_dimer"/>
</dbReference>
<keyword evidence="5" id="KW-0963">Cytoplasm</keyword>
<feature type="domain" description="Pyridine nucleotide-disulphide oxidoreductase dimerisation" evidence="14">
    <location>
        <begin position="352"/>
        <end position="460"/>
    </location>
</feature>
<evidence type="ECO:0000256" key="6">
    <source>
        <dbReference type="ARBA" id="ARBA00022630"/>
    </source>
</evidence>
<evidence type="ECO:0000256" key="9">
    <source>
        <dbReference type="ARBA" id="ARBA00023027"/>
    </source>
</evidence>
<organism evidence="16 17">
    <name type="scientific">Novosphingobium bradum</name>
    <dbReference type="NCBI Taxonomy" id="1737444"/>
    <lineage>
        <taxon>Bacteria</taxon>
        <taxon>Pseudomonadati</taxon>
        <taxon>Pseudomonadota</taxon>
        <taxon>Alphaproteobacteria</taxon>
        <taxon>Sphingomonadales</taxon>
        <taxon>Sphingomonadaceae</taxon>
        <taxon>Novosphingobium</taxon>
    </lineage>
</organism>
<dbReference type="InterPro" id="IPR023753">
    <property type="entry name" value="FAD/NAD-binding_dom"/>
</dbReference>
<dbReference type="Proteomes" id="UP001595604">
    <property type="component" value="Unassembled WGS sequence"/>
</dbReference>
<keyword evidence="9 13" id="KW-0520">NAD</keyword>
<evidence type="ECO:0000259" key="14">
    <source>
        <dbReference type="Pfam" id="PF02852"/>
    </source>
</evidence>
<accession>A0ABV7IP56</accession>
<dbReference type="InterPro" id="IPR001100">
    <property type="entry name" value="Pyr_nuc-diS_OxRdtase"/>
</dbReference>
<dbReference type="EMBL" id="JBHRTQ010000007">
    <property type="protein sequence ID" value="MFC3174468.1"/>
    <property type="molecule type" value="Genomic_DNA"/>
</dbReference>
<sequence>MAEAYDVIVLGSGPGGYVAAIRAAQLGLKTAIVERENLGGICLNWGCIPTKALLRSAEVFNQMKHAKAYGLAADNITADLAAIVARSRGVASQLNKGVTGLMKKNRITVHMGSGKLVGKGRLEVTGEKGTEVLEAKHIIIATGARARELPKAKSDGQRIWTYRHAMTPSELPSKLLVIGSGAIGIEFASFYNDMGSQVTVVEMMDRIVPVEDAEVSAFLEKALKKQGMTILTKASVGAITPGADAVTVAIKDKDGKETSESFSHVIVAVGIVPNVEAIGLEDLGIEPDKRFHIKTDGYGRTNVPGVWAIGDVTDGPWLAHKASHEGVTAAEAIAQELGNAEVHPHPLDRGNIPGCTYCHPQIASVGLTEARAREAGHEVKVGNFPFIGNGKAIALGEPEGFVKTVFDAKTGELLGAHMIGAEVTEMIQGFVVGRTLETTEAELMQSVFPHPTISEAMHESVLAAYGRAIHI</sequence>
<evidence type="ECO:0000313" key="17">
    <source>
        <dbReference type="Proteomes" id="UP001595604"/>
    </source>
</evidence>
<comment type="catalytic activity">
    <reaction evidence="12 13">
        <text>N(6)-[(R)-dihydrolipoyl]-L-lysyl-[protein] + NAD(+) = N(6)-[(R)-lipoyl]-L-lysyl-[protein] + NADH + H(+)</text>
        <dbReference type="Rhea" id="RHEA:15045"/>
        <dbReference type="Rhea" id="RHEA-COMP:10474"/>
        <dbReference type="Rhea" id="RHEA-COMP:10475"/>
        <dbReference type="ChEBI" id="CHEBI:15378"/>
        <dbReference type="ChEBI" id="CHEBI:57540"/>
        <dbReference type="ChEBI" id="CHEBI:57945"/>
        <dbReference type="ChEBI" id="CHEBI:83099"/>
        <dbReference type="ChEBI" id="CHEBI:83100"/>
        <dbReference type="EC" id="1.8.1.4"/>
    </reaction>
</comment>
<dbReference type="Gene3D" id="3.30.390.30">
    <property type="match status" value="1"/>
</dbReference>
<reference evidence="17" key="1">
    <citation type="journal article" date="2019" name="Int. J. Syst. Evol. Microbiol.">
        <title>The Global Catalogue of Microorganisms (GCM) 10K type strain sequencing project: providing services to taxonomists for standard genome sequencing and annotation.</title>
        <authorList>
            <consortium name="The Broad Institute Genomics Platform"/>
            <consortium name="The Broad Institute Genome Sequencing Center for Infectious Disease"/>
            <person name="Wu L."/>
            <person name="Ma J."/>
        </authorList>
    </citation>
    <scope>NUCLEOTIDE SEQUENCE [LARGE SCALE GENOMIC DNA]</scope>
    <source>
        <strain evidence="17">KCTC 42984</strain>
    </source>
</reference>
<gene>
    <name evidence="16" type="primary">lpdA</name>
    <name evidence="16" type="ORF">ACFOD9_09400</name>
</gene>
<keyword evidence="11 13" id="KW-0676">Redox-active center</keyword>